<accession>E6PV84</accession>
<evidence type="ECO:0000313" key="3">
    <source>
        <dbReference type="EMBL" id="CBH98835.1"/>
    </source>
</evidence>
<comment type="caution">
    <text evidence="3">The sequence shown here is derived from an EMBL/GenBank/DDBJ whole genome shotgun (WGS) entry which is preliminary data.</text>
</comment>
<reference evidence="3" key="1">
    <citation type="submission" date="2009-10" db="EMBL/GenBank/DDBJ databases">
        <title>Diversity of trophic interactions inside an arsenic-rich microbial ecosystem.</title>
        <authorList>
            <person name="Bertin P.N."/>
            <person name="Heinrich-Salmeron A."/>
            <person name="Pelletier E."/>
            <person name="Goulhen-Chollet F."/>
            <person name="Arsene-Ploetze F."/>
            <person name="Gallien S."/>
            <person name="Calteau A."/>
            <person name="Vallenet D."/>
            <person name="Casiot C."/>
            <person name="Chane-Woon-Ming B."/>
            <person name="Giloteaux L."/>
            <person name="Barakat M."/>
            <person name="Bonnefoy V."/>
            <person name="Bruneel O."/>
            <person name="Chandler M."/>
            <person name="Cleiss J."/>
            <person name="Duran R."/>
            <person name="Elbaz-Poulichet F."/>
            <person name="Fonknechten N."/>
            <person name="Lauga B."/>
            <person name="Mornico D."/>
            <person name="Ortet P."/>
            <person name="Schaeffer C."/>
            <person name="Siguier P."/>
            <person name="Alexander Thil Smith A."/>
            <person name="Van Dorsselaer A."/>
            <person name="Weissenbach J."/>
            <person name="Medigue C."/>
            <person name="Le Paslier D."/>
        </authorList>
    </citation>
    <scope>NUCLEOTIDE SEQUENCE</scope>
</reference>
<evidence type="ECO:0000256" key="2">
    <source>
        <dbReference type="SAM" id="Phobius"/>
    </source>
</evidence>
<keyword evidence="2" id="KW-0472">Membrane</keyword>
<gene>
    <name evidence="3" type="ORF">CARN2_4285</name>
</gene>
<feature type="transmembrane region" description="Helical" evidence="2">
    <location>
        <begin position="41"/>
        <end position="67"/>
    </location>
</feature>
<evidence type="ECO:0000256" key="1">
    <source>
        <dbReference type="SAM" id="MobiDB-lite"/>
    </source>
</evidence>
<dbReference type="AlphaFoldDB" id="E6PV84"/>
<protein>
    <submittedName>
        <fullName evidence="3">Uncharacterized protein</fullName>
    </submittedName>
</protein>
<organism evidence="3">
    <name type="scientific">mine drainage metagenome</name>
    <dbReference type="NCBI Taxonomy" id="410659"/>
    <lineage>
        <taxon>unclassified sequences</taxon>
        <taxon>metagenomes</taxon>
        <taxon>ecological metagenomes</taxon>
    </lineage>
</organism>
<sequence>MSEPEVGVVTGSVVIGEEPRAAMSTFNVCATTVTMPPLLDVLPAGVVAEALVVGVFGVGVFVLAVFVEPFPALGWGVGERAVAADEPPPPPQDVRATKPNNKTARV</sequence>
<proteinExistence type="predicted"/>
<name>E6PV84_9ZZZZ</name>
<feature type="region of interest" description="Disordered" evidence="1">
    <location>
        <begin position="81"/>
        <end position="106"/>
    </location>
</feature>
<keyword evidence="2" id="KW-0812">Transmembrane</keyword>
<dbReference type="EMBL" id="CABM01000063">
    <property type="protein sequence ID" value="CBH98835.1"/>
    <property type="molecule type" value="Genomic_DNA"/>
</dbReference>
<keyword evidence="2" id="KW-1133">Transmembrane helix</keyword>